<dbReference type="STRING" id="1220924.W2SFN3"/>
<keyword evidence="3" id="KW-1185">Reference proteome</keyword>
<dbReference type="EMBL" id="KB822711">
    <property type="protein sequence ID" value="ETN46838.1"/>
    <property type="molecule type" value="Genomic_DNA"/>
</dbReference>
<dbReference type="OrthoDB" id="2013972at2759"/>
<evidence type="ECO:0000313" key="3">
    <source>
        <dbReference type="Proteomes" id="UP000030752"/>
    </source>
</evidence>
<feature type="region of interest" description="Disordered" evidence="1">
    <location>
        <begin position="1"/>
        <end position="21"/>
    </location>
</feature>
<dbReference type="HOGENOM" id="CLU_010595_0_3_1"/>
<dbReference type="AlphaFoldDB" id="W2SFN3"/>
<proteinExistence type="predicted"/>
<dbReference type="PANTHER" id="PTHR43591">
    <property type="entry name" value="METHYLTRANSFERASE"/>
    <property type="match status" value="1"/>
</dbReference>
<name>W2SFN3_CYPE1</name>
<sequence length="328" mass="37892">MTPPPTGEKMDDLSLPSEIPVDEDYGLSRDLDYDDGSAYSIASTKYNFTWENGRLYHDYKAGHPFPYDERSQENEEVLHEMMLYIQDDKYFAAPVDGDQLKNVLDLGCGLGLWSEGVADRYPECNVLGVDSAPRNDPIIPNCQFELADVTEEWLFVNPSTKFDLVHIRSLFASLKLEDWLPLYKQCLDNMESGAWIEQIEVEIKVYCDDDTRKPDGELERLAEMTQVMSSTHGAYFQIAENMSTMMRDAGFTDVREAKYKLPVGWWSADPKYKEIGKFFERFYKTGLQGWLMHIWTKSMGFTPEAVNEACLKAFAEIDSRKHHYYFQL</sequence>
<dbReference type="InterPro" id="IPR029063">
    <property type="entry name" value="SAM-dependent_MTases_sf"/>
</dbReference>
<evidence type="ECO:0008006" key="4">
    <source>
        <dbReference type="Google" id="ProtNLM"/>
    </source>
</evidence>
<dbReference type="GO" id="GO:0008168">
    <property type="term" value="F:methyltransferase activity"/>
    <property type="evidence" value="ECO:0007669"/>
    <property type="project" value="TreeGrafter"/>
</dbReference>
<accession>W2SFN3</accession>
<dbReference type="RefSeq" id="XP_008711550.1">
    <property type="nucleotide sequence ID" value="XM_008713328.1"/>
</dbReference>
<dbReference type="PANTHER" id="PTHR43591:SF24">
    <property type="entry name" value="2-METHOXY-6-POLYPRENYL-1,4-BENZOQUINOL METHYLASE, MITOCHONDRIAL"/>
    <property type="match status" value="1"/>
</dbReference>
<dbReference type="GeneID" id="19968366"/>
<dbReference type="SUPFAM" id="SSF53335">
    <property type="entry name" value="S-adenosyl-L-methionine-dependent methyltransferases"/>
    <property type="match status" value="1"/>
</dbReference>
<reference evidence="2 3" key="1">
    <citation type="submission" date="2013-03" db="EMBL/GenBank/DDBJ databases">
        <title>The Genome Sequence of Phialophora europaea CBS 101466.</title>
        <authorList>
            <consortium name="The Broad Institute Genomics Platform"/>
            <person name="Cuomo C."/>
            <person name="de Hoog S."/>
            <person name="Gorbushina A."/>
            <person name="Walker B."/>
            <person name="Young S.K."/>
            <person name="Zeng Q."/>
            <person name="Gargeya S."/>
            <person name="Fitzgerald M."/>
            <person name="Haas B."/>
            <person name="Abouelleil A."/>
            <person name="Allen A.W."/>
            <person name="Alvarado L."/>
            <person name="Arachchi H.M."/>
            <person name="Berlin A.M."/>
            <person name="Chapman S.B."/>
            <person name="Gainer-Dewar J."/>
            <person name="Goldberg J."/>
            <person name="Griggs A."/>
            <person name="Gujja S."/>
            <person name="Hansen M."/>
            <person name="Howarth C."/>
            <person name="Imamovic A."/>
            <person name="Ireland A."/>
            <person name="Larimer J."/>
            <person name="McCowan C."/>
            <person name="Murphy C."/>
            <person name="Pearson M."/>
            <person name="Poon T.W."/>
            <person name="Priest M."/>
            <person name="Roberts A."/>
            <person name="Saif S."/>
            <person name="Shea T."/>
            <person name="Sisk P."/>
            <person name="Sykes S."/>
            <person name="Wortman J."/>
            <person name="Nusbaum C."/>
            <person name="Birren B."/>
        </authorList>
    </citation>
    <scope>NUCLEOTIDE SEQUENCE [LARGE SCALE GENOMIC DNA]</scope>
    <source>
        <strain evidence="2 3">CBS 101466</strain>
    </source>
</reference>
<organism evidence="2 3">
    <name type="scientific">Cyphellophora europaea (strain CBS 101466)</name>
    <name type="common">Phialophora europaea</name>
    <dbReference type="NCBI Taxonomy" id="1220924"/>
    <lineage>
        <taxon>Eukaryota</taxon>
        <taxon>Fungi</taxon>
        <taxon>Dikarya</taxon>
        <taxon>Ascomycota</taxon>
        <taxon>Pezizomycotina</taxon>
        <taxon>Eurotiomycetes</taxon>
        <taxon>Chaetothyriomycetidae</taxon>
        <taxon>Chaetothyriales</taxon>
        <taxon>Cyphellophoraceae</taxon>
        <taxon>Cyphellophora</taxon>
    </lineage>
</organism>
<dbReference type="Gene3D" id="3.40.50.150">
    <property type="entry name" value="Vaccinia Virus protein VP39"/>
    <property type="match status" value="1"/>
</dbReference>
<dbReference type="Pfam" id="PF13489">
    <property type="entry name" value="Methyltransf_23"/>
    <property type="match status" value="1"/>
</dbReference>
<dbReference type="Proteomes" id="UP000030752">
    <property type="component" value="Unassembled WGS sequence"/>
</dbReference>
<dbReference type="eggNOG" id="KOG1269">
    <property type="taxonomic scope" value="Eukaryota"/>
</dbReference>
<dbReference type="CDD" id="cd02440">
    <property type="entry name" value="AdoMet_MTases"/>
    <property type="match status" value="1"/>
</dbReference>
<dbReference type="InParanoid" id="W2SFN3"/>
<gene>
    <name evidence="2" type="ORF">HMPREF1541_01027</name>
</gene>
<evidence type="ECO:0000256" key="1">
    <source>
        <dbReference type="SAM" id="MobiDB-lite"/>
    </source>
</evidence>
<protein>
    <recommendedName>
        <fullName evidence="4">Methyltransferase domain-containing protein</fullName>
    </recommendedName>
</protein>
<evidence type="ECO:0000313" key="2">
    <source>
        <dbReference type="EMBL" id="ETN46838.1"/>
    </source>
</evidence>
<dbReference type="VEuPathDB" id="FungiDB:HMPREF1541_01027"/>